<keyword evidence="9" id="KW-1185">Reference proteome</keyword>
<dbReference type="GeneTree" id="ENSGT01030000234557"/>
<keyword evidence="3" id="KW-0675">Receptor</keyword>
<keyword evidence="5" id="KW-1279">T cell receptor</keyword>
<evidence type="ECO:0000256" key="4">
    <source>
        <dbReference type="ARBA" id="ARBA00023319"/>
    </source>
</evidence>
<dbReference type="InterPro" id="IPR007110">
    <property type="entry name" value="Ig-like_dom"/>
</dbReference>
<dbReference type="SMART" id="SM00406">
    <property type="entry name" value="IGv"/>
    <property type="match status" value="1"/>
</dbReference>
<dbReference type="InterPro" id="IPR051287">
    <property type="entry name" value="TCR_variable_region"/>
</dbReference>
<dbReference type="Pfam" id="PF07686">
    <property type="entry name" value="V-set"/>
    <property type="match status" value="1"/>
</dbReference>
<proteinExistence type="predicted"/>
<dbReference type="PANTHER" id="PTHR19367">
    <property type="entry name" value="T-CELL RECEPTOR ALPHA CHAIN V REGION"/>
    <property type="match status" value="1"/>
</dbReference>
<dbReference type="InterPro" id="IPR013783">
    <property type="entry name" value="Ig-like_fold"/>
</dbReference>
<organism evidence="8 9">
    <name type="scientific">Mastacembelus armatus</name>
    <name type="common">zig-zag eel</name>
    <dbReference type="NCBI Taxonomy" id="205130"/>
    <lineage>
        <taxon>Eukaryota</taxon>
        <taxon>Metazoa</taxon>
        <taxon>Chordata</taxon>
        <taxon>Craniata</taxon>
        <taxon>Vertebrata</taxon>
        <taxon>Euteleostomi</taxon>
        <taxon>Actinopterygii</taxon>
        <taxon>Neopterygii</taxon>
        <taxon>Teleostei</taxon>
        <taxon>Neoteleostei</taxon>
        <taxon>Acanthomorphata</taxon>
        <taxon>Anabantaria</taxon>
        <taxon>Synbranchiformes</taxon>
        <taxon>Mastacembelidae</taxon>
        <taxon>Mastacembelus</taxon>
    </lineage>
</organism>
<reference evidence="8" key="1">
    <citation type="submission" date="2025-08" db="UniProtKB">
        <authorList>
            <consortium name="Ensembl"/>
        </authorList>
    </citation>
    <scope>IDENTIFICATION</scope>
</reference>
<evidence type="ECO:0000313" key="9">
    <source>
        <dbReference type="Proteomes" id="UP000261640"/>
    </source>
</evidence>
<feature type="chain" id="PRO_5030949231" description="Ig-like domain-containing protein" evidence="6">
    <location>
        <begin position="19"/>
        <end position="149"/>
    </location>
</feature>
<evidence type="ECO:0000259" key="7">
    <source>
        <dbReference type="PROSITE" id="PS50835"/>
    </source>
</evidence>
<dbReference type="InterPro" id="IPR036179">
    <property type="entry name" value="Ig-like_dom_sf"/>
</dbReference>
<keyword evidence="1 6" id="KW-0732">Signal</keyword>
<evidence type="ECO:0000256" key="6">
    <source>
        <dbReference type="SAM" id="SignalP"/>
    </source>
</evidence>
<accession>A0A3Q3LMN4</accession>
<dbReference type="InterPro" id="IPR003599">
    <property type="entry name" value="Ig_sub"/>
</dbReference>
<sequence>AHMTPLFISVLLAAMSQKDNVLQPEGDVTATEGEAVTLGCLYNSTSPTLFWYKQEENDFPKYMMKSFSTSVEKAPDFQKDRFNAEINKTSVPLKIQKLQLSDSAVYYCETPKLCTKTFGAKTTQYSTTSTRGKHTLLNFSGLSSHSLDS</sequence>
<keyword evidence="5" id="KW-0391">Immunity</keyword>
<evidence type="ECO:0000256" key="3">
    <source>
        <dbReference type="ARBA" id="ARBA00023170"/>
    </source>
</evidence>
<dbReference type="PROSITE" id="PS50835">
    <property type="entry name" value="IG_LIKE"/>
    <property type="match status" value="1"/>
</dbReference>
<keyword evidence="2" id="KW-1064">Adaptive immunity</keyword>
<dbReference type="PANTHER" id="PTHR19367:SF18">
    <property type="entry name" value="T CELL RECEPTOR ALPHA VARIABLE 16"/>
    <property type="match status" value="1"/>
</dbReference>
<feature type="signal peptide" evidence="6">
    <location>
        <begin position="1"/>
        <end position="18"/>
    </location>
</feature>
<dbReference type="Gene3D" id="2.60.40.10">
    <property type="entry name" value="Immunoglobulins"/>
    <property type="match status" value="1"/>
</dbReference>
<dbReference type="GO" id="GO:0002250">
    <property type="term" value="P:adaptive immune response"/>
    <property type="evidence" value="ECO:0007669"/>
    <property type="project" value="UniProtKB-KW"/>
</dbReference>
<dbReference type="GO" id="GO:0042101">
    <property type="term" value="C:T cell receptor complex"/>
    <property type="evidence" value="ECO:0007669"/>
    <property type="project" value="UniProtKB-KW"/>
</dbReference>
<dbReference type="SUPFAM" id="SSF48726">
    <property type="entry name" value="Immunoglobulin"/>
    <property type="match status" value="1"/>
</dbReference>
<keyword evidence="4" id="KW-0393">Immunoglobulin domain</keyword>
<dbReference type="AlphaFoldDB" id="A0A3Q3LMN4"/>
<evidence type="ECO:0000256" key="2">
    <source>
        <dbReference type="ARBA" id="ARBA00023130"/>
    </source>
</evidence>
<evidence type="ECO:0000313" key="8">
    <source>
        <dbReference type="Ensembl" id="ENSMAMP00000010604.2"/>
    </source>
</evidence>
<protein>
    <recommendedName>
        <fullName evidence="7">Ig-like domain-containing protein</fullName>
    </recommendedName>
</protein>
<reference evidence="8" key="2">
    <citation type="submission" date="2025-09" db="UniProtKB">
        <authorList>
            <consortium name="Ensembl"/>
        </authorList>
    </citation>
    <scope>IDENTIFICATION</scope>
</reference>
<feature type="domain" description="Ig-like" evidence="7">
    <location>
        <begin position="5"/>
        <end position="126"/>
    </location>
</feature>
<name>A0A3Q3LMN4_9TELE</name>
<dbReference type="Ensembl" id="ENSMAMT00000010877.2">
    <property type="protein sequence ID" value="ENSMAMP00000010604.2"/>
    <property type="gene ID" value="ENSMAMG00000007144.2"/>
</dbReference>
<dbReference type="STRING" id="205130.ENSMAMP00000010604"/>
<dbReference type="Proteomes" id="UP000261640">
    <property type="component" value="Unplaced"/>
</dbReference>
<evidence type="ECO:0000256" key="1">
    <source>
        <dbReference type="ARBA" id="ARBA00022729"/>
    </source>
</evidence>
<dbReference type="SMART" id="SM00409">
    <property type="entry name" value="IG"/>
    <property type="match status" value="1"/>
</dbReference>
<evidence type="ECO:0000256" key="5">
    <source>
        <dbReference type="ARBA" id="ARBA00043266"/>
    </source>
</evidence>
<dbReference type="InterPro" id="IPR013106">
    <property type="entry name" value="Ig_V-set"/>
</dbReference>